<gene>
    <name evidence="2" type="ORF">CSC94_10260</name>
</gene>
<name>A0A2G1QPK4_9HYPH</name>
<evidence type="ECO:0000313" key="3">
    <source>
        <dbReference type="Proteomes" id="UP000221168"/>
    </source>
</evidence>
<dbReference type="RefSeq" id="WP_099306236.1">
    <property type="nucleotide sequence ID" value="NZ_PDVP01000004.1"/>
</dbReference>
<dbReference type="OrthoDB" id="9790331at2"/>
<dbReference type="PANTHER" id="PTHR42815">
    <property type="entry name" value="FAD-BINDING, PUTATIVE (AFU_ORTHOLOGUE AFUA_6G07600)-RELATED"/>
    <property type="match status" value="1"/>
</dbReference>
<dbReference type="Proteomes" id="UP000221168">
    <property type="component" value="Unassembled WGS sequence"/>
</dbReference>
<feature type="domain" description="Pyridoxamine 5'-phosphate oxidase N-terminal" evidence="1">
    <location>
        <begin position="27"/>
        <end position="146"/>
    </location>
</feature>
<evidence type="ECO:0000259" key="1">
    <source>
        <dbReference type="Pfam" id="PF01243"/>
    </source>
</evidence>
<dbReference type="Gene3D" id="2.30.110.10">
    <property type="entry name" value="Electron Transport, Fmn-binding Protein, Chain A"/>
    <property type="match status" value="1"/>
</dbReference>
<dbReference type="GO" id="GO:0016787">
    <property type="term" value="F:hydrolase activity"/>
    <property type="evidence" value="ECO:0007669"/>
    <property type="project" value="UniProtKB-KW"/>
</dbReference>
<accession>A0A2G1QPK4</accession>
<dbReference type="InterPro" id="IPR012349">
    <property type="entry name" value="Split_barrel_FMN-bd"/>
</dbReference>
<dbReference type="PANTHER" id="PTHR42815:SF2">
    <property type="entry name" value="FAD-BINDING, PUTATIVE (AFU_ORTHOLOGUE AFUA_6G07600)-RELATED"/>
    <property type="match status" value="1"/>
</dbReference>
<dbReference type="InterPro" id="IPR011576">
    <property type="entry name" value="Pyridox_Oxase_N"/>
</dbReference>
<dbReference type="AlphaFoldDB" id="A0A2G1QPK4"/>
<dbReference type="NCBIfam" id="TIGR04025">
    <property type="entry name" value="PPOX_FMN_DR2398"/>
    <property type="match status" value="1"/>
</dbReference>
<protein>
    <submittedName>
        <fullName evidence="2">Phosphohydrolase</fullName>
    </submittedName>
</protein>
<dbReference type="Pfam" id="PF01243">
    <property type="entry name" value="PNPOx_N"/>
    <property type="match status" value="1"/>
</dbReference>
<dbReference type="InterPro" id="IPR024029">
    <property type="entry name" value="Pyridox_Oxase_FMN-dep"/>
</dbReference>
<keyword evidence="2" id="KW-0378">Hydrolase</keyword>
<sequence>MTPERLYELYGDAHPPAAAHKVIDHIDAHARQFLGACPFAVLATANGTSLDASPKGDHAGFIAVEDEKHLVIPDRPGNNRLDGMLNILAHPKVALILFIPGVRESMRINGRAEISDDPELCARHALNGRVPKTVLRITVEEVMSHCGKAAMRAGIWDPSTWPRERPIANLSEIVRDHSGMDIEILNETEIERRYREHL</sequence>
<dbReference type="SUPFAM" id="SSF50475">
    <property type="entry name" value="FMN-binding split barrel"/>
    <property type="match status" value="1"/>
</dbReference>
<proteinExistence type="predicted"/>
<evidence type="ECO:0000313" key="2">
    <source>
        <dbReference type="EMBL" id="PHP67409.1"/>
    </source>
</evidence>
<keyword evidence="3" id="KW-1185">Reference proteome</keyword>
<comment type="caution">
    <text evidence="2">The sequence shown here is derived from an EMBL/GenBank/DDBJ whole genome shotgun (WGS) entry which is preliminary data.</text>
</comment>
<organism evidence="2 3">
    <name type="scientific">Zhengella mangrovi</name>
    <dbReference type="NCBI Taxonomy" id="1982044"/>
    <lineage>
        <taxon>Bacteria</taxon>
        <taxon>Pseudomonadati</taxon>
        <taxon>Pseudomonadota</taxon>
        <taxon>Alphaproteobacteria</taxon>
        <taxon>Hyphomicrobiales</taxon>
        <taxon>Notoacmeibacteraceae</taxon>
        <taxon>Zhengella</taxon>
    </lineage>
</organism>
<reference evidence="2 3" key="1">
    <citation type="submission" date="2017-10" db="EMBL/GenBank/DDBJ databases">
        <title>Sedimentibacterium mangrovi gen. nov., sp. nov., a novel member of family Phyllobacteriacea isolated from mangrove sediment.</title>
        <authorList>
            <person name="Liao H."/>
            <person name="Tian Y."/>
        </authorList>
    </citation>
    <scope>NUCLEOTIDE SEQUENCE [LARGE SCALE GENOMIC DNA]</scope>
    <source>
        <strain evidence="2 3">X9-2-2</strain>
    </source>
</reference>
<dbReference type="EMBL" id="PDVP01000004">
    <property type="protein sequence ID" value="PHP67409.1"/>
    <property type="molecule type" value="Genomic_DNA"/>
</dbReference>